<reference evidence="5" key="3">
    <citation type="journal article" date="2017" name="Nature">
        <title>Genome sequence of the progenitor of the wheat D genome Aegilops tauschii.</title>
        <authorList>
            <person name="Luo M.C."/>
            <person name="Gu Y.Q."/>
            <person name="Puiu D."/>
            <person name="Wang H."/>
            <person name="Twardziok S.O."/>
            <person name="Deal K.R."/>
            <person name="Huo N."/>
            <person name="Zhu T."/>
            <person name="Wang L."/>
            <person name="Wang Y."/>
            <person name="McGuire P.E."/>
            <person name="Liu S."/>
            <person name="Long H."/>
            <person name="Ramasamy R.K."/>
            <person name="Rodriguez J.C."/>
            <person name="Van S.L."/>
            <person name="Yuan L."/>
            <person name="Wang Z."/>
            <person name="Xia Z."/>
            <person name="Xiao L."/>
            <person name="Anderson O.D."/>
            <person name="Ouyang S."/>
            <person name="Liang Y."/>
            <person name="Zimin A.V."/>
            <person name="Pertea G."/>
            <person name="Qi P."/>
            <person name="Bennetzen J.L."/>
            <person name="Dai X."/>
            <person name="Dawson M.W."/>
            <person name="Muller H.G."/>
            <person name="Kugler K."/>
            <person name="Rivarola-Duarte L."/>
            <person name="Spannagl M."/>
            <person name="Mayer K.F.X."/>
            <person name="Lu F.H."/>
            <person name="Bevan M.W."/>
            <person name="Leroy P."/>
            <person name="Li P."/>
            <person name="You F.M."/>
            <person name="Sun Q."/>
            <person name="Liu Z."/>
            <person name="Lyons E."/>
            <person name="Wicker T."/>
            <person name="Salzberg S.L."/>
            <person name="Devos K.M."/>
            <person name="Dvorak J."/>
        </authorList>
    </citation>
    <scope>NUCLEOTIDE SEQUENCE [LARGE SCALE GENOMIC DNA]</scope>
    <source>
        <strain evidence="5">cv. AL8/78</strain>
    </source>
</reference>
<dbReference type="PANTHER" id="PTHR24089">
    <property type="entry name" value="SOLUTE CARRIER FAMILY 25"/>
    <property type="match status" value="1"/>
</dbReference>
<dbReference type="Gene3D" id="1.50.40.10">
    <property type="entry name" value="Mitochondrial carrier domain"/>
    <property type="match status" value="1"/>
</dbReference>
<dbReference type="GO" id="GO:0055085">
    <property type="term" value="P:transmembrane transport"/>
    <property type="evidence" value="ECO:0007669"/>
    <property type="project" value="UniProtKB-ARBA"/>
</dbReference>
<name>A0A453D9T9_AEGTS</name>
<reference evidence="6" key="1">
    <citation type="journal article" date="2014" name="Science">
        <title>Ancient hybridizations among the ancestral genomes of bread wheat.</title>
        <authorList>
            <consortium name="International Wheat Genome Sequencing Consortium,"/>
            <person name="Marcussen T."/>
            <person name="Sandve S.R."/>
            <person name="Heier L."/>
            <person name="Spannagl M."/>
            <person name="Pfeifer M."/>
            <person name="Jakobsen K.S."/>
            <person name="Wulff B.B."/>
            <person name="Steuernagel B."/>
            <person name="Mayer K.F."/>
            <person name="Olsen O.A."/>
        </authorList>
    </citation>
    <scope>NUCLEOTIDE SEQUENCE [LARGE SCALE GENOMIC DNA]</scope>
    <source>
        <strain evidence="6">cv. AL8/78</strain>
    </source>
</reference>
<dbReference type="SUPFAM" id="SSF103506">
    <property type="entry name" value="Mitochondrial carrier"/>
    <property type="match status" value="1"/>
</dbReference>
<sequence>MSFYSYERYKKLLGMVPGLDDPNYVSVVRLLGGGLAGVTAASVTYPLDVVRTRLATQIEVRTSIDSTFMQFSFIDQGRDDIEVPIEALGRGGEMQRCGVVRMKRQLQIRAQPPALSFLHRLPCAQVSAATTAPRLV</sequence>
<keyword evidence="3" id="KW-0677">Repeat</keyword>
<keyword evidence="4" id="KW-0472">Membrane</keyword>
<dbReference type="Pfam" id="PF00153">
    <property type="entry name" value="Mito_carr"/>
    <property type="match status" value="1"/>
</dbReference>
<dbReference type="GO" id="GO:0015711">
    <property type="term" value="P:organic anion transport"/>
    <property type="evidence" value="ECO:0007669"/>
    <property type="project" value="UniProtKB-ARBA"/>
</dbReference>
<dbReference type="Proteomes" id="UP000015105">
    <property type="component" value="Chromosome 2D"/>
</dbReference>
<dbReference type="GO" id="GO:0015748">
    <property type="term" value="P:organophosphate ester transport"/>
    <property type="evidence" value="ECO:0007669"/>
    <property type="project" value="UniProtKB-ARBA"/>
</dbReference>
<dbReference type="EnsemblPlants" id="AET2Gv21152900.1">
    <property type="protein sequence ID" value="AET2Gv21152900.1"/>
    <property type="gene ID" value="AET2Gv21152900"/>
</dbReference>
<dbReference type="InterPro" id="IPR018108">
    <property type="entry name" value="MCP_transmembrane"/>
</dbReference>
<evidence type="ECO:0000313" key="5">
    <source>
        <dbReference type="EnsemblPlants" id="AET2Gv21152900.1"/>
    </source>
</evidence>
<protein>
    <submittedName>
        <fullName evidence="5">Uncharacterized protein</fullName>
    </submittedName>
</protein>
<keyword evidence="2" id="KW-0812">Transmembrane</keyword>
<organism evidence="5 6">
    <name type="scientific">Aegilops tauschii subsp. strangulata</name>
    <name type="common">Goatgrass</name>
    <dbReference type="NCBI Taxonomy" id="200361"/>
    <lineage>
        <taxon>Eukaryota</taxon>
        <taxon>Viridiplantae</taxon>
        <taxon>Streptophyta</taxon>
        <taxon>Embryophyta</taxon>
        <taxon>Tracheophyta</taxon>
        <taxon>Spermatophyta</taxon>
        <taxon>Magnoliopsida</taxon>
        <taxon>Liliopsida</taxon>
        <taxon>Poales</taxon>
        <taxon>Poaceae</taxon>
        <taxon>BOP clade</taxon>
        <taxon>Pooideae</taxon>
        <taxon>Triticodae</taxon>
        <taxon>Triticeae</taxon>
        <taxon>Triticinae</taxon>
        <taxon>Aegilops</taxon>
    </lineage>
</organism>
<reference evidence="5" key="5">
    <citation type="journal article" date="2021" name="G3 (Bethesda)">
        <title>Aegilops tauschii genome assembly Aet v5.0 features greater sequence contiguity and improved annotation.</title>
        <authorList>
            <person name="Wang L."/>
            <person name="Zhu T."/>
            <person name="Rodriguez J.C."/>
            <person name="Deal K.R."/>
            <person name="Dubcovsky J."/>
            <person name="McGuire P.E."/>
            <person name="Lux T."/>
            <person name="Spannagl M."/>
            <person name="Mayer K.F.X."/>
            <person name="Baldrich P."/>
            <person name="Meyers B.C."/>
            <person name="Huo N."/>
            <person name="Gu Y.Q."/>
            <person name="Zhou H."/>
            <person name="Devos K.M."/>
            <person name="Bennetzen J.L."/>
            <person name="Unver T."/>
            <person name="Budak H."/>
            <person name="Gulick P.J."/>
            <person name="Galiba G."/>
            <person name="Kalapos B."/>
            <person name="Nelson D.R."/>
            <person name="Li P."/>
            <person name="You F.M."/>
            <person name="Luo M.C."/>
            <person name="Dvorak J."/>
        </authorList>
    </citation>
    <scope>NUCLEOTIDE SEQUENCE [LARGE SCALE GENOMIC DNA]</scope>
    <source>
        <strain evidence="5">cv. AL8/78</strain>
    </source>
</reference>
<dbReference type="AlphaFoldDB" id="A0A453D9T9"/>
<dbReference type="STRING" id="200361.A0A453D9T9"/>
<reference evidence="5" key="4">
    <citation type="submission" date="2019-03" db="UniProtKB">
        <authorList>
            <consortium name="EnsemblPlants"/>
        </authorList>
    </citation>
    <scope>IDENTIFICATION</scope>
</reference>
<evidence type="ECO:0000256" key="1">
    <source>
        <dbReference type="ARBA" id="ARBA00004141"/>
    </source>
</evidence>
<reference evidence="6" key="2">
    <citation type="journal article" date="2017" name="Nat. Plants">
        <title>The Aegilops tauschii genome reveals multiple impacts of transposons.</title>
        <authorList>
            <person name="Zhao G."/>
            <person name="Zou C."/>
            <person name="Li K."/>
            <person name="Wang K."/>
            <person name="Li T."/>
            <person name="Gao L."/>
            <person name="Zhang X."/>
            <person name="Wang H."/>
            <person name="Yang Z."/>
            <person name="Liu X."/>
            <person name="Jiang W."/>
            <person name="Mao L."/>
            <person name="Kong X."/>
            <person name="Jiao Y."/>
            <person name="Jia J."/>
        </authorList>
    </citation>
    <scope>NUCLEOTIDE SEQUENCE [LARGE SCALE GENOMIC DNA]</scope>
    <source>
        <strain evidence="6">cv. AL8/78</strain>
    </source>
</reference>
<comment type="subcellular location">
    <subcellularLocation>
        <location evidence="1">Membrane</location>
        <topology evidence="1">Multi-pass membrane protein</topology>
    </subcellularLocation>
</comment>
<dbReference type="InterPro" id="IPR023395">
    <property type="entry name" value="MCP_dom_sf"/>
</dbReference>
<evidence type="ECO:0000313" key="6">
    <source>
        <dbReference type="Proteomes" id="UP000015105"/>
    </source>
</evidence>
<evidence type="ECO:0000256" key="3">
    <source>
        <dbReference type="ARBA" id="ARBA00022737"/>
    </source>
</evidence>
<evidence type="ECO:0000256" key="2">
    <source>
        <dbReference type="ARBA" id="ARBA00022692"/>
    </source>
</evidence>
<dbReference type="Gramene" id="AET2Gv21152900.1">
    <property type="protein sequence ID" value="AET2Gv21152900.1"/>
    <property type="gene ID" value="AET2Gv21152900"/>
</dbReference>
<dbReference type="GO" id="GO:0016020">
    <property type="term" value="C:membrane"/>
    <property type="evidence" value="ECO:0007669"/>
    <property type="project" value="UniProtKB-SubCell"/>
</dbReference>
<proteinExistence type="predicted"/>
<keyword evidence="6" id="KW-1185">Reference proteome</keyword>
<evidence type="ECO:0000256" key="4">
    <source>
        <dbReference type="ARBA" id="ARBA00023136"/>
    </source>
</evidence>
<accession>A0A453D9T9</accession>